<dbReference type="AlphaFoldDB" id="A0A7Y9FT76"/>
<comment type="catalytic activity">
    <reaction evidence="1">
        <text>Hydrolysis of terminal non-reducing beta-D-galactose residues in beta-D-galactosides.</text>
        <dbReference type="EC" id="3.2.1.23"/>
    </reaction>
</comment>
<dbReference type="GO" id="GO:0009341">
    <property type="term" value="C:beta-galactosidase complex"/>
    <property type="evidence" value="ECO:0007669"/>
    <property type="project" value="InterPro"/>
</dbReference>
<dbReference type="GO" id="GO:0046872">
    <property type="term" value="F:metal ion binding"/>
    <property type="evidence" value="ECO:0007669"/>
    <property type="project" value="UniProtKB-KW"/>
</dbReference>
<evidence type="ECO:0000259" key="9">
    <source>
        <dbReference type="Pfam" id="PF02449"/>
    </source>
</evidence>
<dbReference type="Proteomes" id="UP000517753">
    <property type="component" value="Unassembled WGS sequence"/>
</dbReference>
<feature type="chain" id="PRO_5031017752" description="beta-galactosidase" evidence="8">
    <location>
        <begin position="19"/>
        <end position="687"/>
    </location>
</feature>
<evidence type="ECO:0000256" key="6">
    <source>
        <dbReference type="ARBA" id="ARBA00022833"/>
    </source>
</evidence>
<proteinExistence type="inferred from homology"/>
<dbReference type="InterPro" id="IPR013780">
    <property type="entry name" value="Glyco_hydro_b"/>
</dbReference>
<dbReference type="CDD" id="cd03143">
    <property type="entry name" value="A4_beta-galactosidase_middle_domain"/>
    <property type="match status" value="1"/>
</dbReference>
<dbReference type="InterPro" id="IPR013739">
    <property type="entry name" value="Beta_galactosidase_C"/>
</dbReference>
<evidence type="ECO:0000256" key="3">
    <source>
        <dbReference type="ARBA" id="ARBA00012756"/>
    </source>
</evidence>
<dbReference type="RefSeq" id="WP_179510221.1">
    <property type="nucleotide sequence ID" value="NZ_JACCBY010000007.1"/>
</dbReference>
<keyword evidence="8" id="KW-0732">Signal</keyword>
<keyword evidence="5 12" id="KW-0378">Hydrolase</keyword>
<dbReference type="PANTHER" id="PTHR36447">
    <property type="entry name" value="BETA-GALACTOSIDASE GANA"/>
    <property type="match status" value="1"/>
</dbReference>
<dbReference type="InterPro" id="IPR029062">
    <property type="entry name" value="Class_I_gatase-like"/>
</dbReference>
<keyword evidence="13" id="KW-1185">Reference proteome</keyword>
<dbReference type="InterPro" id="IPR017853">
    <property type="entry name" value="GH"/>
</dbReference>
<dbReference type="Pfam" id="PF08532">
    <property type="entry name" value="Glyco_hydro_42M"/>
    <property type="match status" value="1"/>
</dbReference>
<dbReference type="EC" id="3.2.1.23" evidence="3"/>
<feature type="signal peptide" evidence="8">
    <location>
        <begin position="1"/>
        <end position="18"/>
    </location>
</feature>
<evidence type="ECO:0000256" key="2">
    <source>
        <dbReference type="ARBA" id="ARBA00005940"/>
    </source>
</evidence>
<feature type="domain" description="Glycoside hydrolase family 42 N-terminal" evidence="9">
    <location>
        <begin position="47"/>
        <end position="404"/>
    </location>
</feature>
<keyword evidence="7 12" id="KW-0326">Glycosidase</keyword>
<comment type="similarity">
    <text evidence="2">Belongs to the glycosyl hydrolase 42 family.</text>
</comment>
<dbReference type="SUPFAM" id="SSF52317">
    <property type="entry name" value="Class I glutamine amidotransferase-like"/>
    <property type="match status" value="1"/>
</dbReference>
<feature type="domain" description="Beta-galactosidase trimerisation" evidence="10">
    <location>
        <begin position="419"/>
        <end position="626"/>
    </location>
</feature>
<dbReference type="Gene3D" id="3.20.20.80">
    <property type="entry name" value="Glycosidases"/>
    <property type="match status" value="1"/>
</dbReference>
<comment type="caution">
    <text evidence="12">The sequence shown here is derived from an EMBL/GenBank/DDBJ whole genome shotgun (WGS) entry which is preliminary data.</text>
</comment>
<dbReference type="InterPro" id="IPR013529">
    <property type="entry name" value="Glyco_hydro_42_N"/>
</dbReference>
<gene>
    <name evidence="12" type="ORF">HD841_003635</name>
</gene>
<dbReference type="Gene3D" id="3.40.50.880">
    <property type="match status" value="1"/>
</dbReference>
<evidence type="ECO:0000259" key="11">
    <source>
        <dbReference type="Pfam" id="PF08533"/>
    </source>
</evidence>
<evidence type="ECO:0000256" key="4">
    <source>
        <dbReference type="ARBA" id="ARBA00022723"/>
    </source>
</evidence>
<dbReference type="InterPro" id="IPR003476">
    <property type="entry name" value="Glyco_hydro_42"/>
</dbReference>
<organism evidence="12 13">
    <name type="scientific">Sphingomonas melonis</name>
    <dbReference type="NCBI Taxonomy" id="152682"/>
    <lineage>
        <taxon>Bacteria</taxon>
        <taxon>Pseudomonadati</taxon>
        <taxon>Pseudomonadota</taxon>
        <taxon>Alphaproteobacteria</taxon>
        <taxon>Sphingomonadales</taxon>
        <taxon>Sphingomonadaceae</taxon>
        <taxon>Sphingomonas</taxon>
    </lineage>
</organism>
<reference evidence="12 13" key="1">
    <citation type="submission" date="2020-08" db="EMBL/GenBank/DDBJ databases">
        <title>The Agave Microbiome: Exploring the role of microbial communities in plant adaptations to desert environments.</title>
        <authorList>
            <person name="Partida-Martinez L.P."/>
        </authorList>
    </citation>
    <scope>NUCLEOTIDE SEQUENCE [LARGE SCALE GENOMIC DNA]</scope>
    <source>
        <strain evidence="12 13">AS2.3</strain>
    </source>
</reference>
<dbReference type="Pfam" id="PF08533">
    <property type="entry name" value="Glyco_hydro_42C"/>
    <property type="match status" value="1"/>
</dbReference>
<dbReference type="PANTHER" id="PTHR36447:SF2">
    <property type="entry name" value="BETA-GALACTOSIDASE YESZ"/>
    <property type="match status" value="1"/>
</dbReference>
<evidence type="ECO:0000313" key="12">
    <source>
        <dbReference type="EMBL" id="NYD91816.1"/>
    </source>
</evidence>
<dbReference type="EMBL" id="JACCBY010000007">
    <property type="protein sequence ID" value="NYD91816.1"/>
    <property type="molecule type" value="Genomic_DNA"/>
</dbReference>
<accession>A0A7Y9FT76</accession>
<dbReference type="GO" id="GO:0006012">
    <property type="term" value="P:galactose metabolic process"/>
    <property type="evidence" value="ECO:0007669"/>
    <property type="project" value="InterPro"/>
</dbReference>
<keyword evidence="4" id="KW-0479">Metal-binding</keyword>
<evidence type="ECO:0000313" key="13">
    <source>
        <dbReference type="Proteomes" id="UP000517753"/>
    </source>
</evidence>
<dbReference type="InterPro" id="IPR013738">
    <property type="entry name" value="Beta_galactosidase_Trimer"/>
</dbReference>
<dbReference type="GO" id="GO:0004565">
    <property type="term" value="F:beta-galactosidase activity"/>
    <property type="evidence" value="ECO:0007669"/>
    <property type="project" value="UniProtKB-EC"/>
</dbReference>
<evidence type="ECO:0000256" key="8">
    <source>
        <dbReference type="SAM" id="SignalP"/>
    </source>
</evidence>
<dbReference type="SUPFAM" id="SSF51445">
    <property type="entry name" value="(Trans)glycosidases"/>
    <property type="match status" value="1"/>
</dbReference>
<evidence type="ECO:0000259" key="10">
    <source>
        <dbReference type="Pfam" id="PF08532"/>
    </source>
</evidence>
<protein>
    <recommendedName>
        <fullName evidence="3">beta-galactosidase</fullName>
        <ecNumber evidence="3">3.2.1.23</ecNumber>
    </recommendedName>
</protein>
<evidence type="ECO:0000256" key="1">
    <source>
        <dbReference type="ARBA" id="ARBA00001412"/>
    </source>
</evidence>
<dbReference type="Gene3D" id="2.60.40.1180">
    <property type="entry name" value="Golgi alpha-mannosidase II"/>
    <property type="match status" value="1"/>
</dbReference>
<evidence type="ECO:0000256" key="5">
    <source>
        <dbReference type="ARBA" id="ARBA00022801"/>
    </source>
</evidence>
<name>A0A7Y9FT76_9SPHN</name>
<evidence type="ECO:0000256" key="7">
    <source>
        <dbReference type="ARBA" id="ARBA00023295"/>
    </source>
</evidence>
<sequence length="687" mass="75276">MVSIKPFAALALGTALLAAAPAPQERAPATALRADWPGKGDLFVGTCYQPVDRSPAQIAQDIAVMKAAGFTMVRMGDLSWDSFEPEEGRYTFGWFDSVMDQMHRAGIRVVLDIPGLPAPGWLHKKYPGVDIVNQDGARQHAASRYWDDISDPDYRRHVHALAEQMLKRYAHHPAVIAIGYDNEVGSSPMSYSDGVRQRFVGWLRQRYGTIEALNTAWATQRWSRRIVDWDGVDIPYGNGPGPNERNLDLHRFWSDQTIAALEDLDGVRRHYAPHLPTASNLWPESGNKGFDYLRSWNRYATYGALGFYPGDALGAAFQVMMMKAGHQTPVWFNEFTAGGGGDYGTPGRSRMWAYFGLLTYAQTFLAWTFNSHLGGEEQSLFGLIDHDDRPSWKVAEFARIAKEFGRMKALGFPRDRQPQVAIAYSFETNWLVNPPPGPNTMKQYFAGNYVDQAKAAFQPLFEDNVDAAVIDIAHDSIDAYKLVVLPSAYIMDAATAAAVRRYVANGGTVVMTGYSAKADATGQWFATPLPGRLTDVFGLRTNAFYRAATPLKVTFNGTTLTATDGYYEVLEPATARPLALFEGAGQRTPAITVNRFGKGRAIYLATAPQAALLGPLIRSLYAETGIVPGPTTPAGVVARRVEGRTMYVNTTTAPVAVPLAKPGRDVIGGRPVAGSLTLPAYDVALVE</sequence>
<dbReference type="Pfam" id="PF02449">
    <property type="entry name" value="Glyco_hydro_42"/>
    <property type="match status" value="1"/>
</dbReference>
<keyword evidence="6" id="KW-0862">Zinc</keyword>
<feature type="domain" description="Beta-galactosidase C-terminal" evidence="11">
    <location>
        <begin position="645"/>
        <end position="686"/>
    </location>
</feature>